<comment type="similarity">
    <text evidence="1 6">Belongs to the TACO1 family.</text>
</comment>
<accession>A0A4R4RKN5</accession>
<keyword evidence="3 6" id="KW-0805">Transcription regulation</keyword>
<dbReference type="Gene3D" id="3.30.70.980">
    <property type="match status" value="2"/>
</dbReference>
<sequence>MSGHSKWATTKHKKALVDAKRGKLFAKLIKNVEVAARTGGGDPAGNPTLYDAIQKAKKSSVPNDNIDRAVKRGSGAEGGGAEYQTIMYEGYGPNGVAVLIECLTDNRNRAASEVRVAMTRNGGSMADPGSVSYMFDRKGVVVVPAAQDGGRKVTEDDLLEVVLDAGAEEVEDLGEAFEIRSEASDLVAVRTAIQQAGIDYDSAESSFIPSVSVPLDEDGARKIFRLIDALEDSDDVQNVWANFDVSDDVMAAVG</sequence>
<organism evidence="9 10">
    <name type="scientific">Jiangella ureilytica</name>
    <dbReference type="NCBI Taxonomy" id="2530374"/>
    <lineage>
        <taxon>Bacteria</taxon>
        <taxon>Bacillati</taxon>
        <taxon>Actinomycetota</taxon>
        <taxon>Actinomycetes</taxon>
        <taxon>Jiangellales</taxon>
        <taxon>Jiangellaceae</taxon>
        <taxon>Jiangella</taxon>
    </lineage>
</organism>
<dbReference type="InterPro" id="IPR026564">
    <property type="entry name" value="Transcrip_reg_TACO1-like_dom3"/>
</dbReference>
<evidence type="ECO:0000256" key="3">
    <source>
        <dbReference type="ARBA" id="ARBA00023015"/>
    </source>
</evidence>
<name>A0A4R4RKN5_9ACTN</name>
<dbReference type="NCBIfam" id="TIGR01033">
    <property type="entry name" value="YebC/PmpR family DNA-binding transcriptional regulator"/>
    <property type="match status" value="1"/>
</dbReference>
<evidence type="ECO:0000259" key="7">
    <source>
        <dbReference type="Pfam" id="PF01709"/>
    </source>
</evidence>
<dbReference type="EMBL" id="SMKL01000033">
    <property type="protein sequence ID" value="TDC50198.1"/>
    <property type="molecule type" value="Genomic_DNA"/>
</dbReference>
<dbReference type="Gene3D" id="1.10.10.200">
    <property type="match status" value="1"/>
</dbReference>
<dbReference type="InterPro" id="IPR002876">
    <property type="entry name" value="Transcrip_reg_TACO1-like"/>
</dbReference>
<evidence type="ECO:0000313" key="10">
    <source>
        <dbReference type="Proteomes" id="UP000295621"/>
    </source>
</evidence>
<dbReference type="PANTHER" id="PTHR12532:SF6">
    <property type="entry name" value="TRANSCRIPTIONAL REGULATORY PROTEIN YEBC-RELATED"/>
    <property type="match status" value="1"/>
</dbReference>
<dbReference type="RefSeq" id="WP_131984135.1">
    <property type="nucleotide sequence ID" value="NZ_SMKL01000033.1"/>
</dbReference>
<dbReference type="HAMAP" id="MF_00693">
    <property type="entry name" value="Transcrip_reg_TACO1"/>
    <property type="match status" value="1"/>
</dbReference>
<evidence type="ECO:0000256" key="2">
    <source>
        <dbReference type="ARBA" id="ARBA00022490"/>
    </source>
</evidence>
<evidence type="ECO:0000313" key="9">
    <source>
        <dbReference type="EMBL" id="TDC50198.1"/>
    </source>
</evidence>
<evidence type="ECO:0000256" key="1">
    <source>
        <dbReference type="ARBA" id="ARBA00008724"/>
    </source>
</evidence>
<keyword evidence="10" id="KW-1185">Reference proteome</keyword>
<dbReference type="Pfam" id="PF01709">
    <property type="entry name" value="Transcrip_reg"/>
    <property type="match status" value="1"/>
</dbReference>
<dbReference type="SUPFAM" id="SSF75625">
    <property type="entry name" value="YebC-like"/>
    <property type="match status" value="1"/>
</dbReference>
<dbReference type="NCBIfam" id="NF009044">
    <property type="entry name" value="PRK12378.1"/>
    <property type="match status" value="1"/>
</dbReference>
<evidence type="ECO:0000259" key="8">
    <source>
        <dbReference type="Pfam" id="PF20772"/>
    </source>
</evidence>
<keyword evidence="5 6" id="KW-0804">Transcription</keyword>
<comment type="caution">
    <text evidence="9">The sequence shown here is derived from an EMBL/GenBank/DDBJ whole genome shotgun (WGS) entry which is preliminary data.</text>
</comment>
<dbReference type="GO" id="GO:0005829">
    <property type="term" value="C:cytosol"/>
    <property type="evidence" value="ECO:0007669"/>
    <property type="project" value="TreeGrafter"/>
</dbReference>
<dbReference type="InterPro" id="IPR029072">
    <property type="entry name" value="YebC-like"/>
</dbReference>
<dbReference type="Pfam" id="PF20772">
    <property type="entry name" value="TACO1_YebC_N"/>
    <property type="match status" value="1"/>
</dbReference>
<dbReference type="OrthoDB" id="9781053at2"/>
<dbReference type="InterPro" id="IPR017856">
    <property type="entry name" value="Integrase-like_N"/>
</dbReference>
<dbReference type="InterPro" id="IPR049083">
    <property type="entry name" value="TACO1_YebC_N"/>
</dbReference>
<dbReference type="GO" id="GO:0003677">
    <property type="term" value="F:DNA binding"/>
    <property type="evidence" value="ECO:0007669"/>
    <property type="project" value="UniProtKB-UniRule"/>
</dbReference>
<dbReference type="AlphaFoldDB" id="A0A4R4RKN5"/>
<proteinExistence type="inferred from homology"/>
<keyword evidence="4 6" id="KW-0238">DNA-binding</keyword>
<dbReference type="PANTHER" id="PTHR12532">
    <property type="entry name" value="TRANSLATIONAL ACTIVATOR OF CYTOCHROME C OXIDASE 1"/>
    <property type="match status" value="1"/>
</dbReference>
<dbReference type="NCBIfam" id="NF001030">
    <property type="entry name" value="PRK00110.1"/>
    <property type="match status" value="1"/>
</dbReference>
<comment type="subcellular location">
    <subcellularLocation>
        <location evidence="6">Cytoplasm</location>
    </subcellularLocation>
</comment>
<gene>
    <name evidence="9" type="ORF">E1212_15885</name>
</gene>
<evidence type="ECO:0000256" key="6">
    <source>
        <dbReference type="HAMAP-Rule" id="MF_00693"/>
    </source>
</evidence>
<feature type="domain" description="TACO1/YebC-like second and third" evidence="7">
    <location>
        <begin position="83"/>
        <end position="243"/>
    </location>
</feature>
<reference evidence="9 10" key="1">
    <citation type="submission" date="2019-02" db="EMBL/GenBank/DDBJ databases">
        <title>Draft genome sequences of novel Actinobacteria.</title>
        <authorList>
            <person name="Sahin N."/>
            <person name="Ay H."/>
            <person name="Saygin H."/>
        </authorList>
    </citation>
    <scope>NUCLEOTIDE SEQUENCE [LARGE SCALE GENOMIC DNA]</scope>
    <source>
        <strain evidence="9 10">KC603</strain>
    </source>
</reference>
<keyword evidence="2 6" id="KW-0963">Cytoplasm</keyword>
<dbReference type="FunFam" id="1.10.10.200:FF:000002">
    <property type="entry name" value="Probable transcriptional regulatory protein CLM62_37755"/>
    <property type="match status" value="1"/>
</dbReference>
<evidence type="ECO:0000256" key="4">
    <source>
        <dbReference type="ARBA" id="ARBA00023125"/>
    </source>
</evidence>
<dbReference type="Proteomes" id="UP000295621">
    <property type="component" value="Unassembled WGS sequence"/>
</dbReference>
<protein>
    <recommendedName>
        <fullName evidence="6">Probable transcriptional regulatory protein E1212_15885</fullName>
    </recommendedName>
</protein>
<dbReference type="GO" id="GO:0006355">
    <property type="term" value="P:regulation of DNA-templated transcription"/>
    <property type="evidence" value="ECO:0007669"/>
    <property type="project" value="UniProtKB-UniRule"/>
</dbReference>
<feature type="domain" description="TACO1/YebC-like N-terminal" evidence="8">
    <location>
        <begin position="5"/>
        <end position="75"/>
    </location>
</feature>
<dbReference type="InterPro" id="IPR048300">
    <property type="entry name" value="TACO1_YebC-like_2nd/3rd_dom"/>
</dbReference>
<evidence type="ECO:0000256" key="5">
    <source>
        <dbReference type="ARBA" id="ARBA00023163"/>
    </source>
</evidence>